<sequence>MQALCCCISRRRGKRIRPRQDNATSSMPTATSPDWNAGRPSTVSTSVQPSPCEGPIELCQLVGNDDSEVEDVTIPSAIDAHMVRRDQELARHGGLVRKDPSHLESNDQGSHRSHKSSRHLSSLVKLGIGPRDTLEFTLDDGFTVPETAVPDRREASEDLPHLPTSPSGTPQQGRTSVASTRQLDRSRDAEVSSVASADATSRPSSEPTTSPRRLTGCSINSTRLERVLGRDNDFNIRRGSHAWEDQSALGVWLIAQSMRSRDCSLLLVGDADSDQAEHRERLSSPCLDFGGIDSIIDIPEDEAPSSSVQKASCNASSHYASILPSFQPSPAGSGSNKYSLSPEDLQHLELSPLGCCALRDFGLSEGHSSSYATAEEDEASTASFKDTALLNQAPQARRGPDSKSVTLSEPSSFHQREAELRSVEQRFGQVASRKPADVPLHSRFREEFTTVRRPAKTSLMRRIQHSLPRLSRVGSDTPSELRHFSTSTSPDMGSIHKGAQAAGAEASAGASVIPRPHVVRHWKNERRRTSLGGFMATGRDSHQSEGVSPQSWTRYSQPGL</sequence>
<feature type="compositionally biased region" description="Polar residues" evidence="1">
    <location>
        <begin position="164"/>
        <end position="181"/>
    </location>
</feature>
<dbReference type="Proteomes" id="UP000037136">
    <property type="component" value="Unassembled WGS sequence"/>
</dbReference>
<feature type="region of interest" description="Disordered" evidence="1">
    <location>
        <begin position="151"/>
        <end position="218"/>
    </location>
</feature>
<evidence type="ECO:0000313" key="3">
    <source>
        <dbReference type="Proteomes" id="UP000037136"/>
    </source>
</evidence>
<feature type="compositionally biased region" description="Basic and acidic residues" evidence="1">
    <location>
        <begin position="151"/>
        <end position="160"/>
    </location>
</feature>
<evidence type="ECO:0000313" key="2">
    <source>
        <dbReference type="EMBL" id="PFH58595.1"/>
    </source>
</evidence>
<evidence type="ECO:0000256" key="1">
    <source>
        <dbReference type="SAM" id="MobiDB-lite"/>
    </source>
</evidence>
<feature type="compositionally biased region" description="Low complexity" evidence="1">
    <location>
        <begin position="191"/>
        <end position="213"/>
    </location>
</feature>
<dbReference type="AlphaFoldDB" id="A0A2A9PAP4"/>
<comment type="caution">
    <text evidence="2">The sequence shown here is derived from an EMBL/GenBank/DDBJ whole genome shotgun (WGS) entry which is preliminary data.</text>
</comment>
<feature type="region of interest" description="Disordered" evidence="1">
    <location>
        <begin position="390"/>
        <end position="419"/>
    </location>
</feature>
<keyword evidence="3" id="KW-1185">Reference proteome</keyword>
<feature type="compositionally biased region" description="Polar residues" evidence="1">
    <location>
        <begin position="474"/>
        <end position="491"/>
    </location>
</feature>
<feature type="compositionally biased region" description="Polar residues" evidence="1">
    <location>
        <begin position="21"/>
        <end position="34"/>
    </location>
</feature>
<protein>
    <submittedName>
        <fullName evidence="2">Uncharacterized protein</fullName>
    </submittedName>
</protein>
<feature type="region of interest" description="Disordered" evidence="1">
    <location>
        <begin position="16"/>
        <end position="50"/>
    </location>
</feature>
<feature type="region of interest" description="Disordered" evidence="1">
    <location>
        <begin position="471"/>
        <end position="496"/>
    </location>
</feature>
<proteinExistence type="predicted"/>
<organism evidence="2 3">
    <name type="scientific">Ophiocordyceps unilateralis</name>
    <name type="common">Zombie-ant fungus</name>
    <name type="synonym">Torrubia unilateralis</name>
    <dbReference type="NCBI Taxonomy" id="268505"/>
    <lineage>
        <taxon>Eukaryota</taxon>
        <taxon>Fungi</taxon>
        <taxon>Dikarya</taxon>
        <taxon>Ascomycota</taxon>
        <taxon>Pezizomycotina</taxon>
        <taxon>Sordariomycetes</taxon>
        <taxon>Hypocreomycetidae</taxon>
        <taxon>Hypocreales</taxon>
        <taxon>Ophiocordycipitaceae</taxon>
        <taxon>Ophiocordyceps</taxon>
    </lineage>
</organism>
<feature type="compositionally biased region" description="Polar residues" evidence="1">
    <location>
        <begin position="403"/>
        <end position="413"/>
    </location>
</feature>
<accession>A0A2A9PAP4</accession>
<dbReference type="EMBL" id="LAZP02000277">
    <property type="protein sequence ID" value="PFH58595.1"/>
    <property type="molecule type" value="Genomic_DNA"/>
</dbReference>
<feature type="compositionally biased region" description="Polar residues" evidence="1">
    <location>
        <begin position="544"/>
        <end position="560"/>
    </location>
</feature>
<reference evidence="2 3" key="1">
    <citation type="journal article" date="2015" name="BMC Genomics">
        <title>Gene expression during zombie ant biting behavior reflects the complexity underlying fungal parasitic behavioral manipulation.</title>
        <authorList>
            <person name="de Bekker C."/>
            <person name="Ohm R.A."/>
            <person name="Loreto R.G."/>
            <person name="Sebastian A."/>
            <person name="Albert I."/>
            <person name="Merrow M."/>
            <person name="Brachmann A."/>
            <person name="Hughes D.P."/>
        </authorList>
    </citation>
    <scope>NUCLEOTIDE SEQUENCE [LARGE SCALE GENOMIC DNA]</scope>
    <source>
        <strain evidence="2 3">SC16a</strain>
    </source>
</reference>
<feature type="compositionally biased region" description="Basic and acidic residues" evidence="1">
    <location>
        <begin position="91"/>
        <end position="105"/>
    </location>
</feature>
<feature type="region of interest" description="Disordered" evidence="1">
    <location>
        <begin position="91"/>
        <end position="124"/>
    </location>
</feature>
<feature type="compositionally biased region" description="Low complexity" evidence="1">
    <location>
        <begin position="40"/>
        <end position="50"/>
    </location>
</feature>
<gene>
    <name evidence="2" type="ORF">XA68_13473</name>
</gene>
<name>A0A2A9PAP4_OPHUN</name>
<feature type="region of interest" description="Disordered" evidence="1">
    <location>
        <begin position="527"/>
        <end position="560"/>
    </location>
</feature>
<dbReference type="OrthoDB" id="3437384at2759"/>
<reference evidence="2 3" key="2">
    <citation type="journal article" date="2017" name="Sci. Rep.">
        <title>Ant-infecting Ophiocordyceps genomes reveal a high diversity of potential behavioral manipulation genes and a possible major role for enterotoxins.</title>
        <authorList>
            <person name="de Bekker C."/>
            <person name="Ohm R.A."/>
            <person name="Evans H.C."/>
            <person name="Brachmann A."/>
            <person name="Hughes D.P."/>
        </authorList>
    </citation>
    <scope>NUCLEOTIDE SEQUENCE [LARGE SCALE GENOMIC DNA]</scope>
    <source>
        <strain evidence="2 3">SC16a</strain>
    </source>
</reference>